<dbReference type="EMBL" id="BARV01018281">
    <property type="protein sequence ID" value="GAI31947.1"/>
    <property type="molecule type" value="Genomic_DNA"/>
</dbReference>
<organism evidence="1">
    <name type="scientific">marine sediment metagenome</name>
    <dbReference type="NCBI Taxonomy" id="412755"/>
    <lineage>
        <taxon>unclassified sequences</taxon>
        <taxon>metagenomes</taxon>
        <taxon>ecological metagenomes</taxon>
    </lineage>
</organism>
<sequence length="30" mass="3527">AASFNLFKNEFDRGEQYKKNVKVLLIPNDK</sequence>
<comment type="caution">
    <text evidence="1">The sequence shown here is derived from an EMBL/GenBank/DDBJ whole genome shotgun (WGS) entry which is preliminary data.</text>
</comment>
<reference evidence="1" key="1">
    <citation type="journal article" date="2014" name="Front. Microbiol.">
        <title>High frequency of phylogenetically diverse reductive dehalogenase-homologous genes in deep subseafloor sedimentary metagenomes.</title>
        <authorList>
            <person name="Kawai M."/>
            <person name="Futagami T."/>
            <person name="Toyoda A."/>
            <person name="Takaki Y."/>
            <person name="Nishi S."/>
            <person name="Hori S."/>
            <person name="Arai W."/>
            <person name="Tsubouchi T."/>
            <person name="Morono Y."/>
            <person name="Uchiyama I."/>
            <person name="Ito T."/>
            <person name="Fujiyama A."/>
            <person name="Inagaki F."/>
            <person name="Takami H."/>
        </authorList>
    </citation>
    <scope>NUCLEOTIDE SEQUENCE</scope>
    <source>
        <strain evidence="1">Expedition CK06-06</strain>
    </source>
</reference>
<feature type="non-terminal residue" evidence="1">
    <location>
        <position position="1"/>
    </location>
</feature>
<protein>
    <submittedName>
        <fullName evidence="1">Uncharacterized protein</fullName>
    </submittedName>
</protein>
<accession>X1MJZ4</accession>
<gene>
    <name evidence="1" type="ORF">S06H3_30949</name>
</gene>
<name>X1MJZ4_9ZZZZ</name>
<evidence type="ECO:0000313" key="1">
    <source>
        <dbReference type="EMBL" id="GAI31947.1"/>
    </source>
</evidence>
<dbReference type="AlphaFoldDB" id="X1MJZ4"/>
<proteinExistence type="predicted"/>